<evidence type="ECO:0000313" key="1">
    <source>
        <dbReference type="EMBL" id="EJK59219.1"/>
    </source>
</evidence>
<dbReference type="AlphaFoldDB" id="K0S354"/>
<reference evidence="1 2" key="1">
    <citation type="journal article" date="2012" name="Genome Biol.">
        <title>Genome and low-iron response of an oceanic diatom adapted to chronic iron limitation.</title>
        <authorList>
            <person name="Lommer M."/>
            <person name="Specht M."/>
            <person name="Roy A.S."/>
            <person name="Kraemer L."/>
            <person name="Andreson R."/>
            <person name="Gutowska M.A."/>
            <person name="Wolf J."/>
            <person name="Bergner S.V."/>
            <person name="Schilhabel M.B."/>
            <person name="Klostermeier U.C."/>
            <person name="Beiko R.G."/>
            <person name="Rosenstiel P."/>
            <person name="Hippler M."/>
            <person name="Laroche J."/>
        </authorList>
    </citation>
    <scope>NUCLEOTIDE SEQUENCE [LARGE SCALE GENOMIC DNA]</scope>
    <source>
        <strain evidence="1 2">CCMP1005</strain>
    </source>
</reference>
<organism evidence="1 2">
    <name type="scientific">Thalassiosira oceanica</name>
    <name type="common">Marine diatom</name>
    <dbReference type="NCBI Taxonomy" id="159749"/>
    <lineage>
        <taxon>Eukaryota</taxon>
        <taxon>Sar</taxon>
        <taxon>Stramenopiles</taxon>
        <taxon>Ochrophyta</taxon>
        <taxon>Bacillariophyta</taxon>
        <taxon>Coscinodiscophyceae</taxon>
        <taxon>Thalassiosirophycidae</taxon>
        <taxon>Thalassiosirales</taxon>
        <taxon>Thalassiosiraceae</taxon>
        <taxon>Thalassiosira</taxon>
    </lineage>
</organism>
<keyword evidence="2" id="KW-1185">Reference proteome</keyword>
<dbReference type="Proteomes" id="UP000266841">
    <property type="component" value="Unassembled WGS sequence"/>
</dbReference>
<protein>
    <submittedName>
        <fullName evidence="1">Uncharacterized protein</fullName>
    </submittedName>
</protein>
<accession>K0S354</accession>
<evidence type="ECO:0000313" key="2">
    <source>
        <dbReference type="Proteomes" id="UP000266841"/>
    </source>
</evidence>
<proteinExistence type="predicted"/>
<gene>
    <name evidence="1" type="ORF">THAOC_20585</name>
</gene>
<name>K0S354_THAOC</name>
<comment type="caution">
    <text evidence="1">The sequence shown here is derived from an EMBL/GenBank/DDBJ whole genome shotgun (WGS) entry which is preliminary data.</text>
</comment>
<sequence>MAVLREWFVASPLQASTLTTLSFASHVIRRVPKAFPGGAGCHASESARMHATRVQRRRFAMVANTKAQIEVDLFSPAPAVWLGTLLFSGPWVPPPLAGLETEARMKRGAGQLPKMNKANDSDQTKIAQLIESLNLVGSFSVSCGNVAGSMPPPALRFRKYHSRLTYPSQSFEPI</sequence>
<dbReference type="EMBL" id="AGNL01023347">
    <property type="protein sequence ID" value="EJK59219.1"/>
    <property type="molecule type" value="Genomic_DNA"/>
</dbReference>